<keyword evidence="2" id="KW-1185">Reference proteome</keyword>
<reference evidence="1 2" key="1">
    <citation type="journal article" date="2023" name="Plants (Basel)">
        <title>Bridging the Gap: Combining Genomics and Transcriptomics Approaches to Understand Stylosanthes scabra, an Orphan Legume from the Brazilian Caatinga.</title>
        <authorList>
            <person name="Ferreira-Neto J.R.C."/>
            <person name="da Silva M.D."/>
            <person name="Binneck E."/>
            <person name="de Melo N.F."/>
            <person name="da Silva R.H."/>
            <person name="de Melo A.L.T.M."/>
            <person name="Pandolfi V."/>
            <person name="Bustamante F.O."/>
            <person name="Brasileiro-Vidal A.C."/>
            <person name="Benko-Iseppon A.M."/>
        </authorList>
    </citation>
    <scope>NUCLEOTIDE SEQUENCE [LARGE SCALE GENOMIC DNA]</scope>
    <source>
        <tissue evidence="1">Leaves</tissue>
    </source>
</reference>
<dbReference type="EMBL" id="JASCZI010000245">
    <property type="protein sequence ID" value="MED6110420.1"/>
    <property type="molecule type" value="Genomic_DNA"/>
</dbReference>
<dbReference type="Proteomes" id="UP001341840">
    <property type="component" value="Unassembled WGS sequence"/>
</dbReference>
<gene>
    <name evidence="1" type="ORF">PIB30_042726</name>
</gene>
<evidence type="ECO:0000313" key="1">
    <source>
        <dbReference type="EMBL" id="MED6110420.1"/>
    </source>
</evidence>
<sequence>MEDHVEDTFIRLGLVSERLEAHFALRIEELEPNAGNEVQPSRSVDDQSIGPNLSLDPISFGGNDMVTGEETDHVVGPEMTVGLESSGSVNTCPYPPGFGPCAEGHVHRTMGTVEEGLIGDRMKPMVSASISNGGESDCEENVHSTFLSPVSEARTVIRVCEDSGLCFRRSEKKLIEVKLSEVDDRIGAKSYNLRSKRGKAQAVMSGVGEVGK</sequence>
<accession>A0ABU6QFL5</accession>
<proteinExistence type="predicted"/>
<protein>
    <submittedName>
        <fullName evidence="1">Uncharacterized protein</fullName>
    </submittedName>
</protein>
<organism evidence="1 2">
    <name type="scientific">Stylosanthes scabra</name>
    <dbReference type="NCBI Taxonomy" id="79078"/>
    <lineage>
        <taxon>Eukaryota</taxon>
        <taxon>Viridiplantae</taxon>
        <taxon>Streptophyta</taxon>
        <taxon>Embryophyta</taxon>
        <taxon>Tracheophyta</taxon>
        <taxon>Spermatophyta</taxon>
        <taxon>Magnoliopsida</taxon>
        <taxon>eudicotyledons</taxon>
        <taxon>Gunneridae</taxon>
        <taxon>Pentapetalae</taxon>
        <taxon>rosids</taxon>
        <taxon>fabids</taxon>
        <taxon>Fabales</taxon>
        <taxon>Fabaceae</taxon>
        <taxon>Papilionoideae</taxon>
        <taxon>50 kb inversion clade</taxon>
        <taxon>dalbergioids sensu lato</taxon>
        <taxon>Dalbergieae</taxon>
        <taxon>Pterocarpus clade</taxon>
        <taxon>Stylosanthes</taxon>
    </lineage>
</organism>
<evidence type="ECO:0000313" key="2">
    <source>
        <dbReference type="Proteomes" id="UP001341840"/>
    </source>
</evidence>
<name>A0ABU6QFL5_9FABA</name>
<comment type="caution">
    <text evidence="1">The sequence shown here is derived from an EMBL/GenBank/DDBJ whole genome shotgun (WGS) entry which is preliminary data.</text>
</comment>